<sequence length="534" mass="60481">MSTRFRRSAHDYELLPRASSESDELPALERSVSNTSWIGRLSELLPGVKKNISNPAAYAHLITPRRRRRSILRILYWTLFIFPYFCLFLVLFWAIFLPSYTHLPKHYNDLRRWSLQVNTPGRANLRNEKVFVAASIYERNATLTSGEWGRSILELIDLLGPQNVYLSLYENDPDPVSKSALAEFQRNVTCNSTINDEEFDLGSLPRVTLPTGETHIKRIAFLAEVRNRALKPLLESEVAYDRLLFINDVNFYPIEAAQLLFSTNVDSTGRANYGAACAVDFINAFKFYDRFATRDLDGYSMGIPFFPWFTSAGSSISRSDVQAGKDAVRVKSCWGGMTAYEAKWFQKAQTTDSQDSPTTSPLLFRAEEDPFWDSSECCLINADLSYLRNGVNTSSDAGIYMNPFVRVAYDPNTLSWLSLTRRPEKLYSLIHNMLNHAMGFPGFNPRRDEKPGESVVDRVWEYDDDFANGNGNVDETTTKELKGHYKDVERKARPGGFCGGRKLLVINETPEDGKGKWYGIPPPVPPEGKGGLDP</sequence>
<accession>A0A1Y1ZLK1</accession>
<keyword evidence="3" id="KW-0808">Transferase</keyword>
<organism evidence="3 4">
    <name type="scientific">Clohesyomyces aquaticus</name>
    <dbReference type="NCBI Taxonomy" id="1231657"/>
    <lineage>
        <taxon>Eukaryota</taxon>
        <taxon>Fungi</taxon>
        <taxon>Dikarya</taxon>
        <taxon>Ascomycota</taxon>
        <taxon>Pezizomycotina</taxon>
        <taxon>Dothideomycetes</taxon>
        <taxon>Pleosporomycetidae</taxon>
        <taxon>Pleosporales</taxon>
        <taxon>Lindgomycetaceae</taxon>
        <taxon>Clohesyomyces</taxon>
    </lineage>
</organism>
<proteinExistence type="predicted"/>
<feature type="transmembrane region" description="Helical" evidence="2">
    <location>
        <begin position="74"/>
        <end position="96"/>
    </location>
</feature>
<dbReference type="InterPro" id="IPR021047">
    <property type="entry name" value="Mannosyltransferase_CMT1"/>
</dbReference>
<feature type="region of interest" description="Disordered" evidence="1">
    <location>
        <begin position="512"/>
        <end position="534"/>
    </location>
</feature>
<dbReference type="Proteomes" id="UP000193144">
    <property type="component" value="Unassembled WGS sequence"/>
</dbReference>
<keyword evidence="2" id="KW-1133">Transmembrane helix</keyword>
<dbReference type="PANTHER" id="PTHR34144:SF8">
    <property type="entry name" value="GLYCOSYLTRANSFERASE FAMILY 69 PROTEIN"/>
    <property type="match status" value="1"/>
</dbReference>
<evidence type="ECO:0000256" key="1">
    <source>
        <dbReference type="SAM" id="MobiDB-lite"/>
    </source>
</evidence>
<evidence type="ECO:0000313" key="4">
    <source>
        <dbReference type="Proteomes" id="UP000193144"/>
    </source>
</evidence>
<gene>
    <name evidence="3" type="ORF">BCR34DRAFT_539090</name>
</gene>
<dbReference type="PANTHER" id="PTHR34144">
    <property type="entry name" value="CHROMOSOME 8, WHOLE GENOME SHOTGUN SEQUENCE"/>
    <property type="match status" value="1"/>
</dbReference>
<dbReference type="EMBL" id="MCFA01000069">
    <property type="protein sequence ID" value="ORY10715.1"/>
    <property type="molecule type" value="Genomic_DNA"/>
</dbReference>
<dbReference type="Pfam" id="PF11735">
    <property type="entry name" value="CAP59_mtransfer"/>
    <property type="match status" value="1"/>
</dbReference>
<keyword evidence="2" id="KW-0472">Membrane</keyword>
<keyword evidence="2" id="KW-0812">Transmembrane</keyword>
<name>A0A1Y1ZLK1_9PLEO</name>
<evidence type="ECO:0000313" key="3">
    <source>
        <dbReference type="EMBL" id="ORY10715.1"/>
    </source>
</evidence>
<comment type="caution">
    <text evidence="3">The sequence shown here is derived from an EMBL/GenBank/DDBJ whole genome shotgun (WGS) entry which is preliminary data.</text>
</comment>
<dbReference type="STRING" id="1231657.A0A1Y1ZLK1"/>
<reference evidence="3 4" key="1">
    <citation type="submission" date="2016-07" db="EMBL/GenBank/DDBJ databases">
        <title>Pervasive Adenine N6-methylation of Active Genes in Fungi.</title>
        <authorList>
            <consortium name="DOE Joint Genome Institute"/>
            <person name="Mondo S.J."/>
            <person name="Dannebaum R.O."/>
            <person name="Kuo R.C."/>
            <person name="Labutti K."/>
            <person name="Haridas S."/>
            <person name="Kuo A."/>
            <person name="Salamov A."/>
            <person name="Ahrendt S.R."/>
            <person name="Lipzen A."/>
            <person name="Sullivan W."/>
            <person name="Andreopoulos W.B."/>
            <person name="Clum A."/>
            <person name="Lindquist E."/>
            <person name="Daum C."/>
            <person name="Ramamoorthy G.K."/>
            <person name="Gryganskyi A."/>
            <person name="Culley D."/>
            <person name="Magnuson J.K."/>
            <person name="James T.Y."/>
            <person name="O'Malley M.A."/>
            <person name="Stajich J.E."/>
            <person name="Spatafora J.W."/>
            <person name="Visel A."/>
            <person name="Grigoriev I.V."/>
        </authorList>
    </citation>
    <scope>NUCLEOTIDE SEQUENCE [LARGE SCALE GENOMIC DNA]</scope>
    <source>
        <strain evidence="3 4">CBS 115471</strain>
    </source>
</reference>
<keyword evidence="4" id="KW-1185">Reference proteome</keyword>
<keyword evidence="3" id="KW-0328">Glycosyltransferase</keyword>
<dbReference type="GO" id="GO:0016757">
    <property type="term" value="F:glycosyltransferase activity"/>
    <property type="evidence" value="ECO:0007669"/>
    <property type="project" value="UniProtKB-KW"/>
</dbReference>
<evidence type="ECO:0000256" key="2">
    <source>
        <dbReference type="SAM" id="Phobius"/>
    </source>
</evidence>
<dbReference type="AlphaFoldDB" id="A0A1Y1ZLK1"/>
<protein>
    <submittedName>
        <fullName evidence="3">Cryptococcal mannosyltransferase 1-domain-containing protein</fullName>
    </submittedName>
</protein>
<dbReference type="OrthoDB" id="262547at2759"/>